<evidence type="ECO:0000313" key="6">
    <source>
        <dbReference type="Proteomes" id="UP000295517"/>
    </source>
</evidence>
<keyword evidence="1" id="KW-1133">Transmembrane helix</keyword>
<dbReference type="OrthoDB" id="5637041at2"/>
<evidence type="ECO:0000313" key="4">
    <source>
        <dbReference type="EMBL" id="QBR83093.1"/>
    </source>
</evidence>
<dbReference type="InterPro" id="IPR000620">
    <property type="entry name" value="EamA_dom"/>
</dbReference>
<feature type="transmembrane region" description="Helical" evidence="1">
    <location>
        <begin position="36"/>
        <end position="55"/>
    </location>
</feature>
<dbReference type="InterPro" id="IPR037185">
    <property type="entry name" value="EmrE-like"/>
</dbReference>
<dbReference type="EMBL" id="LNYH01000113">
    <property type="protein sequence ID" value="KTD19338.1"/>
    <property type="molecule type" value="Genomic_DNA"/>
</dbReference>
<feature type="domain" description="EamA" evidence="2">
    <location>
        <begin position="6"/>
        <end position="137"/>
    </location>
</feature>
<dbReference type="Proteomes" id="UP000295517">
    <property type="component" value="Chromosome"/>
</dbReference>
<dbReference type="GO" id="GO:0016020">
    <property type="term" value="C:membrane"/>
    <property type="evidence" value="ECO:0007669"/>
    <property type="project" value="InterPro"/>
</dbReference>
<dbReference type="EMBL" id="CP038254">
    <property type="protein sequence ID" value="QBR83093.1"/>
    <property type="molecule type" value="Genomic_DNA"/>
</dbReference>
<evidence type="ECO:0000313" key="3">
    <source>
        <dbReference type="EMBL" id="KTD19338.1"/>
    </source>
</evidence>
<dbReference type="Gene3D" id="1.10.3730.20">
    <property type="match status" value="1"/>
</dbReference>
<keyword evidence="1" id="KW-0472">Membrane</keyword>
<evidence type="ECO:0000313" key="5">
    <source>
        <dbReference type="Proteomes" id="UP000054761"/>
    </source>
</evidence>
<dbReference type="Proteomes" id="UP000054761">
    <property type="component" value="Unassembled WGS sequence"/>
</dbReference>
<organism evidence="3 5">
    <name type="scientific">Legionella israelensis</name>
    <dbReference type="NCBI Taxonomy" id="454"/>
    <lineage>
        <taxon>Bacteria</taxon>
        <taxon>Pseudomonadati</taxon>
        <taxon>Pseudomonadota</taxon>
        <taxon>Gammaproteobacteria</taxon>
        <taxon>Legionellales</taxon>
        <taxon>Legionellaceae</taxon>
        <taxon>Legionella</taxon>
    </lineage>
</organism>
<feature type="transmembrane region" description="Helical" evidence="1">
    <location>
        <begin position="120"/>
        <end position="138"/>
    </location>
</feature>
<keyword evidence="1" id="KW-0812">Transmembrane</keyword>
<dbReference type="STRING" id="454.Lisr_2098"/>
<proteinExistence type="predicted"/>
<feature type="transmembrane region" description="Helical" evidence="1">
    <location>
        <begin position="6"/>
        <end position="24"/>
    </location>
</feature>
<dbReference type="AlphaFoldDB" id="A0A0W0VH04"/>
<feature type="transmembrane region" description="Helical" evidence="1">
    <location>
        <begin position="94"/>
        <end position="114"/>
    </location>
</feature>
<protein>
    <submittedName>
        <fullName evidence="4">EamA family transporter</fullName>
    </submittedName>
    <submittedName>
        <fullName evidence="3">Transporter family transporter protein</fullName>
    </submittedName>
</protein>
<sequence>MTVSPWYFSSILSLFLYGFWGYWGARASHIIQPLSIAFYSSLGVLLAGAVALFLLDFKPEFCIKGSVYGLLNGLANGLGCLFFIIALRNGPAMPVILITSMYPLITLFLSVIFLKQSITPKQIVGMFFAILALIFLSLE</sequence>
<dbReference type="RefSeq" id="WP_058502416.1">
    <property type="nucleotide sequence ID" value="NZ_CAAAJA010000134.1"/>
</dbReference>
<dbReference type="Pfam" id="PF00892">
    <property type="entry name" value="EamA"/>
    <property type="match status" value="1"/>
</dbReference>
<keyword evidence="5" id="KW-1185">Reference proteome</keyword>
<evidence type="ECO:0000259" key="2">
    <source>
        <dbReference type="Pfam" id="PF00892"/>
    </source>
</evidence>
<reference evidence="3 5" key="1">
    <citation type="submission" date="2015-11" db="EMBL/GenBank/DDBJ databases">
        <title>Genomic analysis of 38 Legionella species identifies large and diverse effector repertoires.</title>
        <authorList>
            <person name="Burstein D."/>
            <person name="Amaro F."/>
            <person name="Zusman T."/>
            <person name="Lifshitz Z."/>
            <person name="Cohen O."/>
            <person name="Gilbert J.A."/>
            <person name="Pupko T."/>
            <person name="Shuman H.A."/>
            <person name="Segal G."/>
        </authorList>
    </citation>
    <scope>NUCLEOTIDE SEQUENCE [LARGE SCALE GENOMIC DNA]</scope>
    <source>
        <strain evidence="3 5">Bercovier 4</strain>
    </source>
</reference>
<evidence type="ECO:0000256" key="1">
    <source>
        <dbReference type="SAM" id="Phobius"/>
    </source>
</evidence>
<dbReference type="PATRIC" id="fig|454.4.peg.2285"/>
<name>A0A0W0VH04_9GAMM</name>
<feature type="transmembrane region" description="Helical" evidence="1">
    <location>
        <begin position="67"/>
        <end position="87"/>
    </location>
</feature>
<gene>
    <name evidence="4" type="ORF">E3983_01195</name>
    <name evidence="3" type="ORF">Lisr_2098</name>
</gene>
<accession>A0A0W0VH04</accession>
<dbReference type="SUPFAM" id="SSF103481">
    <property type="entry name" value="Multidrug resistance efflux transporter EmrE"/>
    <property type="match status" value="1"/>
</dbReference>
<reference evidence="4 6" key="2">
    <citation type="submission" date="2019-03" db="EMBL/GenBank/DDBJ databases">
        <title>Diverse conjugative elements silence natural transformation in Legionella species.</title>
        <authorList>
            <person name="Durieux I."/>
            <person name="Ginevra C."/>
            <person name="Attaiech L."/>
            <person name="Picq K."/>
            <person name="Juan P.A."/>
            <person name="Jarraud S."/>
            <person name="Charpentier X."/>
        </authorList>
    </citation>
    <scope>NUCLEOTIDE SEQUENCE [LARGE SCALE GENOMIC DNA]</scope>
    <source>
        <strain evidence="4 6">HL-0427-4011</strain>
    </source>
</reference>